<dbReference type="GO" id="GO:0003677">
    <property type="term" value="F:DNA binding"/>
    <property type="evidence" value="ECO:0007669"/>
    <property type="project" value="UniProtKB-KW"/>
</dbReference>
<keyword evidence="8" id="KW-1185">Reference proteome</keyword>
<dbReference type="SMART" id="SM00353">
    <property type="entry name" value="HLH"/>
    <property type="match status" value="1"/>
</dbReference>
<evidence type="ECO:0000256" key="2">
    <source>
        <dbReference type="ARBA" id="ARBA00023015"/>
    </source>
</evidence>
<gene>
    <name evidence="7" type="ORF">TELCIR_07265</name>
</gene>
<evidence type="ECO:0000256" key="1">
    <source>
        <dbReference type="ARBA" id="ARBA00004123"/>
    </source>
</evidence>
<feature type="region of interest" description="Disordered" evidence="5">
    <location>
        <begin position="119"/>
        <end position="187"/>
    </location>
</feature>
<evidence type="ECO:0000313" key="8">
    <source>
        <dbReference type="Proteomes" id="UP000230423"/>
    </source>
</evidence>
<dbReference type="OrthoDB" id="6085656at2759"/>
<comment type="subcellular location">
    <subcellularLocation>
        <location evidence="1">Nucleus</location>
    </subcellularLocation>
</comment>
<keyword evidence="4" id="KW-0539">Nucleus</keyword>
<dbReference type="EMBL" id="KZ346130">
    <property type="protein sequence ID" value="PIO70860.1"/>
    <property type="molecule type" value="Genomic_DNA"/>
</dbReference>
<keyword evidence="3" id="KW-0804">Transcription</keyword>
<dbReference type="CDD" id="cd11410">
    <property type="entry name" value="bHLH_O_HES"/>
    <property type="match status" value="1"/>
</dbReference>
<dbReference type="AlphaFoldDB" id="A0A2G9UN09"/>
<feature type="compositionally biased region" description="Low complexity" evidence="5">
    <location>
        <begin position="175"/>
        <end position="184"/>
    </location>
</feature>
<organism evidence="7 8">
    <name type="scientific">Teladorsagia circumcincta</name>
    <name type="common">Brown stomach worm</name>
    <name type="synonym">Ostertagia circumcincta</name>
    <dbReference type="NCBI Taxonomy" id="45464"/>
    <lineage>
        <taxon>Eukaryota</taxon>
        <taxon>Metazoa</taxon>
        <taxon>Ecdysozoa</taxon>
        <taxon>Nematoda</taxon>
        <taxon>Chromadorea</taxon>
        <taxon>Rhabditida</taxon>
        <taxon>Rhabditina</taxon>
        <taxon>Rhabditomorpha</taxon>
        <taxon>Strongyloidea</taxon>
        <taxon>Trichostrongylidae</taxon>
        <taxon>Teladorsagia</taxon>
    </lineage>
</organism>
<dbReference type="PROSITE" id="PS50888">
    <property type="entry name" value="BHLH"/>
    <property type="match status" value="1"/>
</dbReference>
<proteinExistence type="predicted"/>
<feature type="domain" description="BHLH" evidence="6">
    <location>
        <begin position="40"/>
        <end position="96"/>
    </location>
</feature>
<dbReference type="GO" id="GO:0046983">
    <property type="term" value="F:protein dimerization activity"/>
    <property type="evidence" value="ECO:0007669"/>
    <property type="project" value="InterPro"/>
</dbReference>
<dbReference type="Pfam" id="PF00010">
    <property type="entry name" value="HLH"/>
    <property type="match status" value="1"/>
</dbReference>
<evidence type="ECO:0000256" key="5">
    <source>
        <dbReference type="SAM" id="MobiDB-lite"/>
    </source>
</evidence>
<dbReference type="InterPro" id="IPR036638">
    <property type="entry name" value="HLH_DNA-bd_sf"/>
</dbReference>
<name>A0A2G9UN09_TELCI</name>
<dbReference type="Proteomes" id="UP000230423">
    <property type="component" value="Unassembled WGS sequence"/>
</dbReference>
<dbReference type="InterPro" id="IPR011598">
    <property type="entry name" value="bHLH_dom"/>
</dbReference>
<sequence>MGTPIVVLKERTSQSQAAAKTRIRMYSDIESFSSDERGHAKKTNKPMMEKKRRARINHCLSELKEILICDKHASAGHAKWEKADILEMTVDYIKKLRTLRGHTPAFNVAVALEDTLSNGVKECDSTPTSAVPSPSSAESTSDGPTAAKRRRTAPALTPPISEEPRPFAPAPAPSTPNSLASLPPTRIPPTVMTSNLRPPPNFNFMAQHLLALQYQQNLKMAAMAPGMVPTITSVHPFAAMTAIPWRTM</sequence>
<evidence type="ECO:0000259" key="6">
    <source>
        <dbReference type="PROSITE" id="PS50888"/>
    </source>
</evidence>
<dbReference type="InterPro" id="IPR050370">
    <property type="entry name" value="HES_HEY"/>
</dbReference>
<dbReference type="GO" id="GO:0005634">
    <property type="term" value="C:nucleus"/>
    <property type="evidence" value="ECO:0007669"/>
    <property type="project" value="UniProtKB-SubCell"/>
</dbReference>
<keyword evidence="7" id="KW-0238">DNA-binding</keyword>
<feature type="compositionally biased region" description="Low complexity" evidence="5">
    <location>
        <begin position="125"/>
        <end position="146"/>
    </location>
</feature>
<evidence type="ECO:0000313" key="7">
    <source>
        <dbReference type="EMBL" id="PIO70860.1"/>
    </source>
</evidence>
<evidence type="ECO:0000256" key="3">
    <source>
        <dbReference type="ARBA" id="ARBA00023163"/>
    </source>
</evidence>
<evidence type="ECO:0000256" key="4">
    <source>
        <dbReference type="ARBA" id="ARBA00023242"/>
    </source>
</evidence>
<dbReference type="Gene3D" id="4.10.280.10">
    <property type="entry name" value="Helix-loop-helix DNA-binding domain"/>
    <property type="match status" value="1"/>
</dbReference>
<dbReference type="SUPFAM" id="SSF47459">
    <property type="entry name" value="HLH, helix-loop-helix DNA-binding domain"/>
    <property type="match status" value="1"/>
</dbReference>
<accession>A0A2G9UN09</accession>
<keyword evidence="2" id="KW-0805">Transcription regulation</keyword>
<reference evidence="7 8" key="1">
    <citation type="submission" date="2015-09" db="EMBL/GenBank/DDBJ databases">
        <title>Draft genome of the parasitic nematode Teladorsagia circumcincta isolate WARC Sus (inbred).</title>
        <authorList>
            <person name="Mitreva M."/>
        </authorList>
    </citation>
    <scope>NUCLEOTIDE SEQUENCE [LARGE SCALE GENOMIC DNA]</scope>
    <source>
        <strain evidence="7 8">S</strain>
    </source>
</reference>
<protein>
    <submittedName>
        <fullName evidence="7">Helix-loop-helix DNA-binding domain protein</fullName>
    </submittedName>
</protein>
<dbReference type="PANTHER" id="PTHR10985">
    <property type="entry name" value="BASIC HELIX-LOOP-HELIX TRANSCRIPTION FACTOR, HES-RELATED"/>
    <property type="match status" value="1"/>
</dbReference>